<sequence>MTYEIIYVDKVVKIDIPKISGSYKVRIKQAFETKLASEPDLYGKPLRKSLKNYFKLRVGDYRIIFRIEDNKIKIFAIAHRRIVYEIINGRIF</sequence>
<comment type="similarity">
    <text evidence="1">Belongs to the RelE toxin family.</text>
</comment>
<dbReference type="SUPFAM" id="SSF143011">
    <property type="entry name" value="RelE-like"/>
    <property type="match status" value="1"/>
</dbReference>
<proteinExistence type="inferred from homology"/>
<dbReference type="InterPro" id="IPR035093">
    <property type="entry name" value="RelE/ParE_toxin_dom_sf"/>
</dbReference>
<dbReference type="EMBL" id="MFUA01000014">
    <property type="protein sequence ID" value="OGI77156.1"/>
    <property type="molecule type" value="Genomic_DNA"/>
</dbReference>
<dbReference type="Pfam" id="PF05016">
    <property type="entry name" value="ParE_toxin"/>
    <property type="match status" value="1"/>
</dbReference>
<dbReference type="PANTHER" id="PTHR35601:SF1">
    <property type="entry name" value="TOXIN RELE"/>
    <property type="match status" value="1"/>
</dbReference>
<reference evidence="3 4" key="1">
    <citation type="journal article" date="2016" name="Nat. Commun.">
        <title>Thousands of microbial genomes shed light on interconnected biogeochemical processes in an aquifer system.</title>
        <authorList>
            <person name="Anantharaman K."/>
            <person name="Brown C.T."/>
            <person name="Hug L.A."/>
            <person name="Sharon I."/>
            <person name="Castelle C.J."/>
            <person name="Probst A.J."/>
            <person name="Thomas B.C."/>
            <person name="Singh A."/>
            <person name="Wilkins M.J."/>
            <person name="Karaoz U."/>
            <person name="Brodie E.L."/>
            <person name="Williams K.H."/>
            <person name="Hubbard S.S."/>
            <person name="Banfield J.F."/>
        </authorList>
    </citation>
    <scope>NUCLEOTIDE SEQUENCE [LARGE SCALE GENOMIC DNA]</scope>
</reference>
<gene>
    <name evidence="3" type="ORF">A3B85_01790</name>
</gene>
<dbReference type="Proteomes" id="UP000178374">
    <property type="component" value="Unassembled WGS sequence"/>
</dbReference>
<evidence type="ECO:0000256" key="2">
    <source>
        <dbReference type="ARBA" id="ARBA00022649"/>
    </source>
</evidence>
<name>A0A1F6W5W4_9BACT</name>
<evidence type="ECO:0000313" key="3">
    <source>
        <dbReference type="EMBL" id="OGI77156.1"/>
    </source>
</evidence>
<dbReference type="STRING" id="1801750.A3B85_01790"/>
<dbReference type="Gene3D" id="3.30.2310.20">
    <property type="entry name" value="RelE-like"/>
    <property type="match status" value="1"/>
</dbReference>
<keyword evidence="2" id="KW-1277">Toxin-antitoxin system</keyword>
<comment type="caution">
    <text evidence="3">The sequence shown here is derived from an EMBL/GenBank/DDBJ whole genome shotgun (WGS) entry which is preliminary data.</text>
</comment>
<evidence type="ECO:0008006" key="5">
    <source>
        <dbReference type="Google" id="ProtNLM"/>
    </source>
</evidence>
<protein>
    <recommendedName>
        <fullName evidence="5">Addiction module antitoxin RelB</fullName>
    </recommendedName>
</protein>
<dbReference type="PANTHER" id="PTHR35601">
    <property type="entry name" value="TOXIN RELE"/>
    <property type="match status" value="1"/>
</dbReference>
<dbReference type="AlphaFoldDB" id="A0A1F6W5W4"/>
<accession>A0A1F6W5W4</accession>
<evidence type="ECO:0000313" key="4">
    <source>
        <dbReference type="Proteomes" id="UP000178374"/>
    </source>
</evidence>
<dbReference type="InterPro" id="IPR007712">
    <property type="entry name" value="RelE/ParE_toxin"/>
</dbReference>
<organism evidence="3 4">
    <name type="scientific">Candidatus Nomurabacteria bacterium RIFCSPHIGHO2_02_FULL_37_13</name>
    <dbReference type="NCBI Taxonomy" id="1801750"/>
    <lineage>
        <taxon>Bacteria</taxon>
        <taxon>Candidatus Nomuraibacteriota</taxon>
    </lineage>
</organism>
<evidence type="ECO:0000256" key="1">
    <source>
        <dbReference type="ARBA" id="ARBA00006226"/>
    </source>
</evidence>